<dbReference type="GO" id="GO:0005975">
    <property type="term" value="P:carbohydrate metabolic process"/>
    <property type="evidence" value="ECO:0007669"/>
    <property type="project" value="InterPro"/>
</dbReference>
<dbReference type="Gene3D" id="3.20.20.80">
    <property type="entry name" value="Glycosidases"/>
    <property type="match status" value="1"/>
</dbReference>
<dbReference type="InterPro" id="IPR029018">
    <property type="entry name" value="Hex-like_dom2"/>
</dbReference>
<dbReference type="PANTHER" id="PTHR22600">
    <property type="entry name" value="BETA-HEXOSAMINIDASE"/>
    <property type="match status" value="1"/>
</dbReference>
<evidence type="ECO:0000256" key="6">
    <source>
        <dbReference type="ARBA" id="ARBA00023295"/>
    </source>
</evidence>
<dbReference type="GO" id="GO:0005886">
    <property type="term" value="C:plasma membrane"/>
    <property type="evidence" value="ECO:0007669"/>
    <property type="project" value="TreeGrafter"/>
</dbReference>
<sequence>MERDSNRSSLKMRAITCIFVAALVISFVYSVDLSVIVKDTVEYISQDDNNQDENVLWTYVCNSGTTCTREKLPEGQERTTLETCNMICSNLHIWPQPVDLQLSKKNSSTFHKHQVTVQVDAADEVQQDLKNATDIFMSNLRDVEEHWITDADVTFLKINIKVAGNDRKIKMSTNEEYNISVTNEDNNVFVNISSPTYFGARHALETLGQLIWFDTQVQKLRIVHDVQIYDAPKFSHRGVMIDTARNFFPIKKLKKAVDGMAATKLNVLHLHLTDAVSFPVVLPNNPIFAQYGAYSSEMVYTVEDIKGLIEYARIRGIRVVLEIDAPSHANEGWNQRAENLVICGQDDVFNGHLNPENNETLNILESVYRDLLELGTYDEMFHIGGDEVNLTCWMEVLPTMRKYSLDMHAYWANFTNKIFDTVKSANENQLPKYVVLWSSPLTDNYISQLNYKDNVVVQYWYGSVDDILSSGHKVIFSTVGRWYLDCGFGPWKPSMTNGVCDPYTPWQTFYKYRPWEEFASYADQFLGGEACLWTEQVEVDSLETRLWPRAAAFAERLWSDPEYFDSQDAHTRLDVHNRRLRKRGIQTAAMWPRWCSQNPGRC</sequence>
<gene>
    <name evidence="11" type="ORF">NQ318_018160</name>
</gene>
<dbReference type="InterPro" id="IPR017853">
    <property type="entry name" value="GH"/>
</dbReference>
<dbReference type="SUPFAM" id="SSF51445">
    <property type="entry name" value="(Trans)glycosidases"/>
    <property type="match status" value="1"/>
</dbReference>
<evidence type="ECO:0000313" key="11">
    <source>
        <dbReference type="EMBL" id="KAJ8962193.1"/>
    </source>
</evidence>
<evidence type="ECO:0000259" key="9">
    <source>
        <dbReference type="Pfam" id="PF00728"/>
    </source>
</evidence>
<dbReference type="GO" id="GO:0016231">
    <property type="term" value="F:beta-N-acetylglucosaminidase activity"/>
    <property type="evidence" value="ECO:0007669"/>
    <property type="project" value="TreeGrafter"/>
</dbReference>
<reference evidence="11" key="1">
    <citation type="journal article" date="2023" name="Insect Mol. Biol.">
        <title>Genome sequencing provides insights into the evolution of gene families encoding plant cell wall-degrading enzymes in longhorned beetles.</title>
        <authorList>
            <person name="Shin N.R."/>
            <person name="Okamura Y."/>
            <person name="Kirsch R."/>
            <person name="Pauchet Y."/>
        </authorList>
    </citation>
    <scope>NUCLEOTIDE SEQUENCE</scope>
    <source>
        <strain evidence="11">AMC_N1</strain>
    </source>
</reference>
<proteinExistence type="inferred from homology"/>
<dbReference type="Proteomes" id="UP001162162">
    <property type="component" value="Unassembled WGS sequence"/>
</dbReference>
<comment type="caution">
    <text evidence="11">The sequence shown here is derived from an EMBL/GenBank/DDBJ whole genome shotgun (WGS) entry which is preliminary data.</text>
</comment>
<keyword evidence="12" id="KW-1185">Reference proteome</keyword>
<dbReference type="Gene3D" id="3.30.379.10">
    <property type="entry name" value="Chitobiase/beta-hexosaminidase domain 2-like"/>
    <property type="match status" value="1"/>
</dbReference>
<organism evidence="11 12">
    <name type="scientific">Aromia moschata</name>
    <dbReference type="NCBI Taxonomy" id="1265417"/>
    <lineage>
        <taxon>Eukaryota</taxon>
        <taxon>Metazoa</taxon>
        <taxon>Ecdysozoa</taxon>
        <taxon>Arthropoda</taxon>
        <taxon>Hexapoda</taxon>
        <taxon>Insecta</taxon>
        <taxon>Pterygota</taxon>
        <taxon>Neoptera</taxon>
        <taxon>Endopterygota</taxon>
        <taxon>Coleoptera</taxon>
        <taxon>Polyphaga</taxon>
        <taxon>Cucujiformia</taxon>
        <taxon>Chrysomeloidea</taxon>
        <taxon>Cerambycidae</taxon>
        <taxon>Cerambycinae</taxon>
        <taxon>Callichromatini</taxon>
        <taxon>Aromia</taxon>
    </lineage>
</organism>
<dbReference type="FunFam" id="3.20.20.80:FF:000063">
    <property type="entry name" value="Beta-hexosaminidase"/>
    <property type="match status" value="1"/>
</dbReference>
<comment type="similarity">
    <text evidence="2 7">Belongs to the glycosyl hydrolase 20 family.</text>
</comment>
<keyword evidence="3" id="KW-0732">Signal</keyword>
<feature type="domain" description="Beta-hexosaminidase eukaryotic type N-terminal" evidence="10">
    <location>
        <begin position="93"/>
        <end position="210"/>
    </location>
</feature>
<dbReference type="GO" id="GO:0030203">
    <property type="term" value="P:glycosaminoglycan metabolic process"/>
    <property type="evidence" value="ECO:0007669"/>
    <property type="project" value="TreeGrafter"/>
</dbReference>
<accession>A0AAV8ZFM3</accession>
<dbReference type="InterPro" id="IPR015883">
    <property type="entry name" value="Glyco_hydro_20_cat"/>
</dbReference>
<dbReference type="EMBL" id="JAPWTK010000003">
    <property type="protein sequence ID" value="KAJ8962193.1"/>
    <property type="molecule type" value="Genomic_DNA"/>
</dbReference>
<dbReference type="AlphaFoldDB" id="A0AAV8ZFM3"/>
<dbReference type="PANTHER" id="PTHR22600:SF3">
    <property type="entry name" value="BETA-HEXOSAMINIDASE FDL-RELATED"/>
    <property type="match status" value="1"/>
</dbReference>
<dbReference type="InterPro" id="IPR025705">
    <property type="entry name" value="Beta_hexosaminidase_sua/sub"/>
</dbReference>
<evidence type="ECO:0000256" key="3">
    <source>
        <dbReference type="ARBA" id="ARBA00022729"/>
    </source>
</evidence>
<feature type="active site" description="Proton donor" evidence="8">
    <location>
        <position position="387"/>
    </location>
</feature>
<evidence type="ECO:0000256" key="1">
    <source>
        <dbReference type="ARBA" id="ARBA00001231"/>
    </source>
</evidence>
<evidence type="ECO:0000256" key="8">
    <source>
        <dbReference type="PIRSR" id="PIRSR001093-1"/>
    </source>
</evidence>
<protein>
    <recommendedName>
        <fullName evidence="7">Beta-hexosaminidase</fullName>
        <ecNumber evidence="7">3.2.1.52</ecNumber>
    </recommendedName>
</protein>
<keyword evidence="6 7" id="KW-0326">Glycosidase</keyword>
<dbReference type="PIRSF" id="PIRSF001093">
    <property type="entry name" value="B-hxosamndse_ab_euk"/>
    <property type="match status" value="1"/>
</dbReference>
<dbReference type="Pfam" id="PF14845">
    <property type="entry name" value="Glycohydro_20b2"/>
    <property type="match status" value="1"/>
</dbReference>
<keyword evidence="4 7" id="KW-0378">Hydrolase</keyword>
<evidence type="ECO:0000256" key="4">
    <source>
        <dbReference type="ARBA" id="ARBA00022801"/>
    </source>
</evidence>
<evidence type="ECO:0000313" key="12">
    <source>
        <dbReference type="Proteomes" id="UP001162162"/>
    </source>
</evidence>
<evidence type="ECO:0000259" key="10">
    <source>
        <dbReference type="Pfam" id="PF14845"/>
    </source>
</evidence>
<dbReference type="SUPFAM" id="SSF55545">
    <property type="entry name" value="beta-N-acetylhexosaminidase-like domain"/>
    <property type="match status" value="1"/>
</dbReference>
<evidence type="ECO:0000256" key="2">
    <source>
        <dbReference type="ARBA" id="ARBA00006285"/>
    </source>
</evidence>
<dbReference type="EC" id="3.2.1.52" evidence="7"/>
<feature type="domain" description="Glycoside hydrolase family 20 catalytic" evidence="9">
    <location>
        <begin position="234"/>
        <end position="560"/>
    </location>
</feature>
<name>A0AAV8ZFM3_9CUCU</name>
<comment type="catalytic activity">
    <reaction evidence="1 7">
        <text>Hydrolysis of terminal non-reducing N-acetyl-D-hexosamine residues in N-acetyl-beta-D-hexosaminides.</text>
        <dbReference type="EC" id="3.2.1.52"/>
    </reaction>
</comment>
<evidence type="ECO:0000256" key="5">
    <source>
        <dbReference type="ARBA" id="ARBA00023180"/>
    </source>
</evidence>
<evidence type="ECO:0000256" key="7">
    <source>
        <dbReference type="PIRNR" id="PIRNR001093"/>
    </source>
</evidence>
<keyword evidence="5" id="KW-0325">Glycoprotein</keyword>
<dbReference type="PRINTS" id="PR00738">
    <property type="entry name" value="GLHYDRLASE20"/>
</dbReference>
<dbReference type="Pfam" id="PF00728">
    <property type="entry name" value="Glyco_hydro_20"/>
    <property type="match status" value="1"/>
</dbReference>
<dbReference type="InterPro" id="IPR029019">
    <property type="entry name" value="HEX_eukaryotic_N"/>
</dbReference>